<dbReference type="OrthoDB" id="965891at2"/>
<evidence type="ECO:0008006" key="4">
    <source>
        <dbReference type="Google" id="ProtNLM"/>
    </source>
</evidence>
<organism evidence="2 3">
    <name type="scientific">Pedobacter hartonius</name>
    <dbReference type="NCBI Taxonomy" id="425514"/>
    <lineage>
        <taxon>Bacteria</taxon>
        <taxon>Pseudomonadati</taxon>
        <taxon>Bacteroidota</taxon>
        <taxon>Sphingobacteriia</taxon>
        <taxon>Sphingobacteriales</taxon>
        <taxon>Sphingobacteriaceae</taxon>
        <taxon>Pedobacter</taxon>
    </lineage>
</organism>
<evidence type="ECO:0000313" key="2">
    <source>
        <dbReference type="EMBL" id="SDZ82381.1"/>
    </source>
</evidence>
<accession>A0A1H3W6C1</accession>
<reference evidence="2 3" key="1">
    <citation type="submission" date="2016-10" db="EMBL/GenBank/DDBJ databases">
        <authorList>
            <person name="de Groot N.N."/>
        </authorList>
    </citation>
    <scope>NUCLEOTIDE SEQUENCE [LARGE SCALE GENOMIC DNA]</scope>
    <source>
        <strain evidence="2 3">DSM 19033</strain>
    </source>
</reference>
<name>A0A1H3W6C1_9SPHI</name>
<feature type="region of interest" description="Disordered" evidence="1">
    <location>
        <begin position="1"/>
        <end position="23"/>
    </location>
</feature>
<sequence length="62" mass="6899">MVPNGNKPAGTEENQTGREEGHEFSYLESKMNIDRAAIMEAIDQVGNDKAKVEEYLTNTRGL</sequence>
<dbReference type="Proteomes" id="UP000198850">
    <property type="component" value="Unassembled WGS sequence"/>
</dbReference>
<gene>
    <name evidence="2" type="ORF">SAMN05443550_101109</name>
</gene>
<proteinExistence type="predicted"/>
<dbReference type="EMBL" id="FNRA01000001">
    <property type="protein sequence ID" value="SDZ82381.1"/>
    <property type="molecule type" value="Genomic_DNA"/>
</dbReference>
<dbReference type="AlphaFoldDB" id="A0A1H3W6C1"/>
<dbReference type="InterPro" id="IPR022037">
    <property type="entry name" value="DUF3606"/>
</dbReference>
<keyword evidence="3" id="KW-1185">Reference proteome</keyword>
<dbReference type="Pfam" id="PF12244">
    <property type="entry name" value="DUF3606"/>
    <property type="match status" value="1"/>
</dbReference>
<evidence type="ECO:0000313" key="3">
    <source>
        <dbReference type="Proteomes" id="UP000198850"/>
    </source>
</evidence>
<protein>
    <recommendedName>
        <fullName evidence="4">DUF3606 domain-containing protein</fullName>
    </recommendedName>
</protein>
<evidence type="ECO:0000256" key="1">
    <source>
        <dbReference type="SAM" id="MobiDB-lite"/>
    </source>
</evidence>
<dbReference type="RefSeq" id="WP_090554179.1">
    <property type="nucleotide sequence ID" value="NZ_FNRA01000001.1"/>
</dbReference>